<keyword evidence="9" id="KW-1185">Reference proteome</keyword>
<feature type="compositionally biased region" description="Basic residues" evidence="6">
    <location>
        <begin position="1"/>
        <end position="19"/>
    </location>
</feature>
<dbReference type="PROSITE" id="PS51795">
    <property type="entry name" value="ZF_FLZ"/>
    <property type="match status" value="1"/>
</dbReference>
<dbReference type="GO" id="GO:0046872">
    <property type="term" value="F:metal ion binding"/>
    <property type="evidence" value="ECO:0007669"/>
    <property type="project" value="UniProtKB-KW"/>
</dbReference>
<feature type="region of interest" description="Disordered" evidence="6">
    <location>
        <begin position="1"/>
        <end position="29"/>
    </location>
</feature>
<dbReference type="Proteomes" id="UP001341281">
    <property type="component" value="Chromosome 09"/>
</dbReference>
<dbReference type="EMBL" id="CP144753">
    <property type="protein sequence ID" value="WVZ93050.1"/>
    <property type="molecule type" value="Genomic_DNA"/>
</dbReference>
<dbReference type="Pfam" id="PF04570">
    <property type="entry name" value="zf-FLZ"/>
    <property type="match status" value="1"/>
</dbReference>
<feature type="zinc finger region" description="FLZ-type" evidence="5">
    <location>
        <begin position="119"/>
        <end position="163"/>
    </location>
</feature>
<dbReference type="GO" id="GO:0005737">
    <property type="term" value="C:cytoplasm"/>
    <property type="evidence" value="ECO:0007669"/>
    <property type="project" value="UniProtKB-SubCell"/>
</dbReference>
<reference evidence="8 9" key="1">
    <citation type="submission" date="2024-02" db="EMBL/GenBank/DDBJ databases">
        <title>High-quality chromosome-scale genome assembly of Pensacola bahiagrass (Paspalum notatum Flugge var. saurae).</title>
        <authorList>
            <person name="Vega J.M."/>
            <person name="Podio M."/>
            <person name="Orjuela J."/>
            <person name="Siena L.A."/>
            <person name="Pessino S.C."/>
            <person name="Combes M.C."/>
            <person name="Mariac C."/>
            <person name="Albertini E."/>
            <person name="Pupilli F."/>
            <person name="Ortiz J.P.A."/>
            <person name="Leblanc O."/>
        </authorList>
    </citation>
    <scope>NUCLEOTIDE SEQUENCE [LARGE SCALE GENOMIC DNA]</scope>
    <source>
        <strain evidence="8">R1</strain>
        <tissue evidence="8">Leaf</tissue>
    </source>
</reference>
<dbReference type="AlphaFoldDB" id="A0AAQ3UMV1"/>
<sequence length="198" mass="21111">MMLGKRSGRPAPARHHMRRTTSMTEFAPPDVLADVAEEEDEEAEELQLTLPAHAEGREAAEAAQDPYGWAIGGGAAAAGRRAEWLAAYRPRARARAAPAPAPAGLRRYSADFSAAESAAFLRACGLCNRRLGPGRDTFMYRGDTAFCSLECRQQHITIEEWKEKCALAAPPMAPTAPSDPVAPPASARSDKPGTLAAA</sequence>
<accession>A0AAQ3UMV1</accession>
<evidence type="ECO:0000256" key="4">
    <source>
        <dbReference type="ARBA" id="ARBA00022723"/>
    </source>
</evidence>
<evidence type="ECO:0000256" key="6">
    <source>
        <dbReference type="SAM" id="MobiDB-lite"/>
    </source>
</evidence>
<dbReference type="PANTHER" id="PTHR33059">
    <property type="entry name" value="FCS-LIKE ZINC FINGER 5"/>
    <property type="match status" value="1"/>
</dbReference>
<dbReference type="PANTHER" id="PTHR33059:SF87">
    <property type="entry name" value="OS08G0407600 PROTEIN"/>
    <property type="match status" value="1"/>
</dbReference>
<evidence type="ECO:0000256" key="5">
    <source>
        <dbReference type="PROSITE-ProRule" id="PRU01131"/>
    </source>
</evidence>
<evidence type="ECO:0000313" key="9">
    <source>
        <dbReference type="Proteomes" id="UP001341281"/>
    </source>
</evidence>
<comment type="similarity">
    <text evidence="2">Belongs to the FLZ family.</text>
</comment>
<feature type="region of interest" description="Disordered" evidence="6">
    <location>
        <begin position="169"/>
        <end position="198"/>
    </location>
</feature>
<protein>
    <recommendedName>
        <fullName evidence="7">FLZ-type domain-containing protein</fullName>
    </recommendedName>
</protein>
<keyword evidence="3" id="KW-0963">Cytoplasm</keyword>
<evidence type="ECO:0000256" key="3">
    <source>
        <dbReference type="ARBA" id="ARBA00022490"/>
    </source>
</evidence>
<proteinExistence type="inferred from homology"/>
<feature type="compositionally biased region" description="Low complexity" evidence="6">
    <location>
        <begin position="169"/>
        <end position="187"/>
    </location>
</feature>
<comment type="subcellular location">
    <subcellularLocation>
        <location evidence="1">Cytoplasm</location>
    </subcellularLocation>
</comment>
<organism evidence="8 9">
    <name type="scientific">Paspalum notatum var. saurae</name>
    <dbReference type="NCBI Taxonomy" id="547442"/>
    <lineage>
        <taxon>Eukaryota</taxon>
        <taxon>Viridiplantae</taxon>
        <taxon>Streptophyta</taxon>
        <taxon>Embryophyta</taxon>
        <taxon>Tracheophyta</taxon>
        <taxon>Spermatophyta</taxon>
        <taxon>Magnoliopsida</taxon>
        <taxon>Liliopsida</taxon>
        <taxon>Poales</taxon>
        <taxon>Poaceae</taxon>
        <taxon>PACMAD clade</taxon>
        <taxon>Panicoideae</taxon>
        <taxon>Andropogonodae</taxon>
        <taxon>Paspaleae</taxon>
        <taxon>Paspalinae</taxon>
        <taxon>Paspalum</taxon>
    </lineage>
</organism>
<evidence type="ECO:0000256" key="2">
    <source>
        <dbReference type="ARBA" id="ARBA00009374"/>
    </source>
</evidence>
<dbReference type="InterPro" id="IPR007650">
    <property type="entry name" value="Zf-FLZ_dom"/>
</dbReference>
<feature type="domain" description="FLZ-type" evidence="7">
    <location>
        <begin position="119"/>
        <end position="163"/>
    </location>
</feature>
<keyword evidence="4" id="KW-0479">Metal-binding</keyword>
<evidence type="ECO:0000313" key="8">
    <source>
        <dbReference type="EMBL" id="WVZ93050.1"/>
    </source>
</evidence>
<evidence type="ECO:0000256" key="1">
    <source>
        <dbReference type="ARBA" id="ARBA00004496"/>
    </source>
</evidence>
<evidence type="ECO:0000259" key="7">
    <source>
        <dbReference type="PROSITE" id="PS51795"/>
    </source>
</evidence>
<gene>
    <name evidence="8" type="ORF">U9M48_039066</name>
</gene>
<name>A0AAQ3UMV1_PASNO</name>